<accession>A0A6J6J809</accession>
<dbReference type="EMBL" id="CAEZVC010000126">
    <property type="protein sequence ID" value="CAB4632960.1"/>
    <property type="molecule type" value="Genomic_DNA"/>
</dbReference>
<name>A0A6J6J809_9ZZZZ</name>
<evidence type="ECO:0000313" key="1">
    <source>
        <dbReference type="EMBL" id="CAB4632960.1"/>
    </source>
</evidence>
<protein>
    <submittedName>
        <fullName evidence="1">Unannotated protein</fullName>
    </submittedName>
</protein>
<gene>
    <name evidence="1" type="ORF">UFOPK1906_01596</name>
</gene>
<proteinExistence type="predicted"/>
<sequence>MLADVAPTDLLAVFELHHLVAHGGVKAHLHSELGAEEQTRRISLCSDEAPGSIDD</sequence>
<organism evidence="1">
    <name type="scientific">freshwater metagenome</name>
    <dbReference type="NCBI Taxonomy" id="449393"/>
    <lineage>
        <taxon>unclassified sequences</taxon>
        <taxon>metagenomes</taxon>
        <taxon>ecological metagenomes</taxon>
    </lineage>
</organism>
<dbReference type="AlphaFoldDB" id="A0A6J6J809"/>
<reference evidence="1" key="1">
    <citation type="submission" date="2020-05" db="EMBL/GenBank/DDBJ databases">
        <authorList>
            <person name="Chiriac C."/>
            <person name="Salcher M."/>
            <person name="Ghai R."/>
            <person name="Kavagutti S V."/>
        </authorList>
    </citation>
    <scope>NUCLEOTIDE SEQUENCE</scope>
</reference>